<sequence length="1363" mass="152922">MYKSRRINLSIKSSKSNKMNKLIKKTLESVTKKSLYSLSGSSFNKSKLSYASSVFTSSAVSKQLRKKLVSVSTSSILTYTSPSKDHVASEFFNLCFDKGRLKQFVLWFSHRHGEHKTVKLVEQLKTIGFEHARKAGISLGIDDLVVPPIKAKLLLEADKVTIKTTQHFRCGDITGVERFQRLINVWHNTSEDLKNEVVEHYRHQHPMNPVYMMAFSGARGNISQVRQLVGMRGLMADPQGRIIDYPIRSNFREGITLTEYLISCYGARKGIVDTALRTADAGYLTRRLVDVAQHVIVTNFDCKTRRGIYLTDIKEGDTKIHSLTKRAIGRVLATSLIHNTQIDEVDKTISETSHATHFLGTTASPITASPITASPITASPITASPITASPIAVKQKQSINSVLFKRNQEITSKIASVIAKKYSRVFVRSPLTCEMSVCQLCYGWGLARGNLVAIGEAVGVVAAQSIGEPGTQLTMRTFHTGGVFSGDVQDVIRAPFDGIIVFDSPIPGTLVRMPEGVVAFLTKSEGSLHIKRYASNNRITTDHPDSSVNSDSLNNKRGFGLSTHDVKRSFKLPAYAILYLRHGQHVVHKQMIARITNNDANTLTDAAEFTINSGLEGLFYIQSADIRLSNSSVSKPPIASTWGYSWVLSGSAVDPDSFFSPKRGDFTATKGVSLEKRVQSRRKSVIGTRRVPINRSVCVRIDEVDTSDVHARDRVLDSTIIEQPINTINPGDLPGTSTYSRYAHLSTKSILTILKTLKLNIYKSFSKKNYVNFTRVESYLTRIDEVDPHKTLRVTEDRRSRSKVYVTGGNKKVIVIPSIDFVDPNKVVSIPSDDVDTKYRRGFDNAKRIYNNCEYRRSRYNKNNNKVNLNCPYTGEIVFIKKVNSGINKKSVNTDKNNKNPDLTESLTGLLLLSQADLCSFYYSSVDDKTKVHKKEYTGVQKTEVSARFSGEAFTGRTRRGDLNYLRLEDPMGADQKKIRSPLNSNRLLGGFLTYGDCIQPPTTRSDTTMYRLRRPSQRIVTLNNSNNNISEKNKLEDKRADRLEKAGFYIDKENGDLTEGEFKRYAYNKETSSRIIHYNRNKVTLRRAQPFYYSPQAVLHKTHNDIVEKQAPVVTLQYERLVTGDIVQGIPKIEQLFEARRGKNATLEQLHIKGISSRSSLPVILKAMFRSYKASTESRRYAQKLDRHQRLLIADRCSISHIQQIIVDGVQRVYQSQGVTIADKHLEIIVKQMTSKVRVIRDEGRGTVSSHENTGDKVVRNSEFNNTDVRRPSGCTFFDGELVDREYIEKINSTLTHIIPYEPVVLGISQASLRVSSFLSASSFQHTTTLLAKSAVYNKQDFLRGLKEKVMLGQLIPAGTGM</sequence>
<dbReference type="Pfam" id="PF04998">
    <property type="entry name" value="RNA_pol_Rpb1_5"/>
    <property type="match status" value="1"/>
</dbReference>
<dbReference type="Gene3D" id="1.10.274.100">
    <property type="entry name" value="RNA polymerase Rpb1, domain 3"/>
    <property type="match status" value="1"/>
</dbReference>
<protein>
    <recommendedName>
        <fullName evidence="1">DNA-directed RNA polymerase</fullName>
        <ecNumber evidence="1">2.7.7.6</ecNumber>
    </recommendedName>
</protein>
<keyword evidence="3 11" id="KW-0934">Plastid</keyword>
<keyword evidence="2" id="KW-0240">DNA-directed RNA polymerase</keyword>
<dbReference type="GO" id="GO:0006351">
    <property type="term" value="P:DNA-templated transcription"/>
    <property type="evidence" value="ECO:0007669"/>
    <property type="project" value="InterPro"/>
</dbReference>
<reference evidence="11" key="1">
    <citation type="submission" date="2016-09" db="EMBL/GenBank/DDBJ databases">
        <title>The plastid genome of Polytoma uvella is the largest known among non-photosynthetic algae and plants and reveals contrasting evolutionary paths to nonphotosynthetic life styles.</title>
        <authorList>
            <person name="Figueroa-Martinez F.J."/>
            <person name="Nedelcu A."/>
            <person name="Smith D.R."/>
            <person name="Reyes-Prieto A."/>
        </authorList>
    </citation>
    <scope>NUCLEOTIDE SEQUENCE</scope>
    <source>
        <strain evidence="11">UTEX 964</strain>
    </source>
</reference>
<dbReference type="GO" id="GO:0000428">
    <property type="term" value="C:DNA-directed RNA polymerase complex"/>
    <property type="evidence" value="ECO:0007669"/>
    <property type="project" value="UniProtKB-KW"/>
</dbReference>
<keyword evidence="7" id="KW-0862">Zinc</keyword>
<dbReference type="InterPro" id="IPR007083">
    <property type="entry name" value="RNA_pol_Rpb1_4"/>
</dbReference>
<evidence type="ECO:0000256" key="3">
    <source>
        <dbReference type="ARBA" id="ARBA00022640"/>
    </source>
</evidence>
<proteinExistence type="predicted"/>
<keyword evidence="8" id="KW-0804">Transcription</keyword>
<dbReference type="GO" id="GO:0003899">
    <property type="term" value="F:DNA-directed RNA polymerase activity"/>
    <property type="evidence" value="ECO:0007669"/>
    <property type="project" value="UniProtKB-EC"/>
</dbReference>
<evidence type="ECO:0000256" key="7">
    <source>
        <dbReference type="ARBA" id="ARBA00022833"/>
    </source>
</evidence>
<dbReference type="PANTHER" id="PTHR19376">
    <property type="entry name" value="DNA-DIRECTED RNA POLYMERASE"/>
    <property type="match status" value="1"/>
</dbReference>
<evidence type="ECO:0000256" key="2">
    <source>
        <dbReference type="ARBA" id="ARBA00022478"/>
    </source>
</evidence>
<evidence type="ECO:0000256" key="5">
    <source>
        <dbReference type="ARBA" id="ARBA00022695"/>
    </source>
</evidence>
<dbReference type="SUPFAM" id="SSF64484">
    <property type="entry name" value="beta and beta-prime subunits of DNA dependent RNA-polymerase"/>
    <property type="match status" value="1"/>
</dbReference>
<keyword evidence="6" id="KW-0479">Metal-binding</keyword>
<dbReference type="InterPro" id="IPR038120">
    <property type="entry name" value="Rpb1_funnel_sf"/>
</dbReference>
<dbReference type="CDD" id="cd02655">
    <property type="entry name" value="RNAP_beta'_C"/>
    <property type="match status" value="1"/>
</dbReference>
<dbReference type="EMBL" id="KX828177">
    <property type="protein sequence ID" value="APD80655.1"/>
    <property type="molecule type" value="Genomic_DNA"/>
</dbReference>
<feature type="domain" description="RNA polymerase Rpb1" evidence="9">
    <location>
        <begin position="254"/>
        <end position="1247"/>
    </location>
</feature>
<name>A0A1L2M5C0_9CHLO</name>
<dbReference type="GO" id="GO:0003677">
    <property type="term" value="F:DNA binding"/>
    <property type="evidence" value="ECO:0007669"/>
    <property type="project" value="InterPro"/>
</dbReference>
<evidence type="ECO:0000259" key="9">
    <source>
        <dbReference type="Pfam" id="PF04998"/>
    </source>
</evidence>
<dbReference type="Gene3D" id="1.10.150.390">
    <property type="match status" value="1"/>
</dbReference>
<dbReference type="InterPro" id="IPR042102">
    <property type="entry name" value="RNA_pol_Rpb1_3_sf"/>
</dbReference>
<organism evidence="11">
    <name type="scientific">Polytoma uvella</name>
    <dbReference type="NCBI Taxonomy" id="40532"/>
    <lineage>
        <taxon>Eukaryota</taxon>
        <taxon>Viridiplantae</taxon>
        <taxon>Chlorophyta</taxon>
        <taxon>core chlorophytes</taxon>
        <taxon>Chlorophyceae</taxon>
        <taxon>CS clade</taxon>
        <taxon>Chlamydomonadales</taxon>
        <taxon>Chlamydomonadaceae</taxon>
        <taxon>Polytoma</taxon>
    </lineage>
</organism>
<dbReference type="PANTHER" id="PTHR19376:SF68">
    <property type="entry name" value="DNA-DIRECTED RNA POLYMERASE SUBUNIT BETA"/>
    <property type="match status" value="1"/>
</dbReference>
<dbReference type="InterPro" id="IPR007081">
    <property type="entry name" value="RNA_pol_Rpb1_5"/>
</dbReference>
<dbReference type="InterPro" id="IPR045867">
    <property type="entry name" value="DNA-dir_RpoC_beta_prime"/>
</dbReference>
<evidence type="ECO:0000313" key="11">
    <source>
        <dbReference type="EMBL" id="APD80655.1"/>
    </source>
</evidence>
<evidence type="ECO:0000256" key="1">
    <source>
        <dbReference type="ARBA" id="ARBA00012418"/>
    </source>
</evidence>
<geneLocation type="plastid" evidence="11"/>
<keyword evidence="5" id="KW-0548">Nucleotidyltransferase</keyword>
<dbReference type="Gene3D" id="1.10.132.30">
    <property type="match status" value="1"/>
</dbReference>
<dbReference type="EC" id="2.7.7.6" evidence="1"/>
<evidence type="ECO:0000256" key="6">
    <source>
        <dbReference type="ARBA" id="ARBA00022723"/>
    </source>
</evidence>
<dbReference type="Gene3D" id="1.10.1790.20">
    <property type="match status" value="1"/>
</dbReference>
<gene>
    <name evidence="11" type="primary">rpoC2</name>
</gene>
<evidence type="ECO:0000256" key="4">
    <source>
        <dbReference type="ARBA" id="ARBA00022679"/>
    </source>
</evidence>
<dbReference type="GO" id="GO:0046872">
    <property type="term" value="F:metal ion binding"/>
    <property type="evidence" value="ECO:0007669"/>
    <property type="project" value="UniProtKB-KW"/>
</dbReference>
<evidence type="ECO:0000259" key="10">
    <source>
        <dbReference type="Pfam" id="PF05000"/>
    </source>
</evidence>
<accession>A0A1L2M5C0</accession>
<dbReference type="Pfam" id="PF05000">
    <property type="entry name" value="RNA_pol_Rpb1_4"/>
    <property type="match status" value="1"/>
</dbReference>
<evidence type="ECO:0000256" key="8">
    <source>
        <dbReference type="ARBA" id="ARBA00023163"/>
    </source>
</evidence>
<feature type="domain" description="RNA polymerase Rpb1" evidence="10">
    <location>
        <begin position="173"/>
        <end position="244"/>
    </location>
</feature>
<keyword evidence="4" id="KW-0808">Transferase</keyword>